<dbReference type="InterPro" id="IPR001126">
    <property type="entry name" value="UmuC"/>
</dbReference>
<dbReference type="SUPFAM" id="SSF100879">
    <property type="entry name" value="Lesion bypass DNA polymerase (Y-family), little finger domain"/>
    <property type="match status" value="1"/>
</dbReference>
<keyword evidence="5 17" id="KW-0963">Cytoplasm</keyword>
<evidence type="ECO:0000256" key="16">
    <source>
        <dbReference type="ARBA" id="ARBA00049244"/>
    </source>
</evidence>
<evidence type="ECO:0000256" key="2">
    <source>
        <dbReference type="ARBA" id="ARBA00010945"/>
    </source>
</evidence>
<keyword evidence="13 17" id="KW-0238">DNA-binding</keyword>
<evidence type="ECO:0000256" key="15">
    <source>
        <dbReference type="ARBA" id="ARBA00025589"/>
    </source>
</evidence>
<dbReference type="InterPro" id="IPR036775">
    <property type="entry name" value="DNA_pol_Y-fam_lit_finger_sf"/>
</dbReference>
<dbReference type="PANTHER" id="PTHR11076">
    <property type="entry name" value="DNA REPAIR POLYMERASE UMUC / TRANSFERASE FAMILY MEMBER"/>
    <property type="match status" value="1"/>
</dbReference>
<dbReference type="KEGG" id="pbr:PB2503_02402"/>
<comment type="cofactor">
    <cofactor evidence="17">
        <name>Mg(2+)</name>
        <dbReference type="ChEBI" id="CHEBI:18420"/>
    </cofactor>
    <text evidence="17">Binds 2 magnesium ions per subunit.</text>
</comment>
<dbReference type="Pfam" id="PF11799">
    <property type="entry name" value="IMS_C"/>
    <property type="match status" value="1"/>
</dbReference>
<evidence type="ECO:0000256" key="10">
    <source>
        <dbReference type="ARBA" id="ARBA00022763"/>
    </source>
</evidence>
<evidence type="ECO:0000256" key="8">
    <source>
        <dbReference type="ARBA" id="ARBA00022705"/>
    </source>
</evidence>
<dbReference type="SUPFAM" id="SSF56672">
    <property type="entry name" value="DNA/RNA polymerases"/>
    <property type="match status" value="1"/>
</dbReference>
<dbReference type="InterPro" id="IPR022880">
    <property type="entry name" value="DNApol_IV"/>
</dbReference>
<dbReference type="Pfam" id="PF00817">
    <property type="entry name" value="IMS"/>
    <property type="match status" value="1"/>
</dbReference>
<organism evidence="19 20">
    <name type="scientific">Parvularcula bermudensis (strain ATCC BAA-594 / HTCC2503 / KCTC 12087)</name>
    <dbReference type="NCBI Taxonomy" id="314260"/>
    <lineage>
        <taxon>Bacteria</taxon>
        <taxon>Pseudomonadati</taxon>
        <taxon>Pseudomonadota</taxon>
        <taxon>Alphaproteobacteria</taxon>
        <taxon>Parvularculales</taxon>
        <taxon>Parvularculaceae</taxon>
        <taxon>Parvularcula</taxon>
    </lineage>
</organism>
<evidence type="ECO:0000256" key="5">
    <source>
        <dbReference type="ARBA" id="ARBA00022490"/>
    </source>
</evidence>
<dbReference type="FunFam" id="3.40.1170.60:FF:000001">
    <property type="entry name" value="DNA polymerase IV"/>
    <property type="match status" value="1"/>
</dbReference>
<evidence type="ECO:0000256" key="7">
    <source>
        <dbReference type="ARBA" id="ARBA00022695"/>
    </source>
</evidence>
<protein>
    <recommendedName>
        <fullName evidence="17">DNA polymerase IV</fullName>
        <shortName evidence="17">Pol IV</shortName>
        <ecNumber evidence="17">2.7.7.7</ecNumber>
    </recommendedName>
</protein>
<dbReference type="AlphaFoldDB" id="E0TCC5"/>
<comment type="subcellular location">
    <subcellularLocation>
        <location evidence="1 17">Cytoplasm</location>
    </subcellularLocation>
</comment>
<dbReference type="eggNOG" id="COG0389">
    <property type="taxonomic scope" value="Bacteria"/>
</dbReference>
<keyword evidence="7 17" id="KW-0548">Nucleotidyltransferase</keyword>
<dbReference type="GO" id="GO:0006281">
    <property type="term" value="P:DNA repair"/>
    <property type="evidence" value="ECO:0007669"/>
    <property type="project" value="UniProtKB-UniRule"/>
</dbReference>
<evidence type="ECO:0000256" key="11">
    <source>
        <dbReference type="ARBA" id="ARBA00022842"/>
    </source>
</evidence>
<dbReference type="InterPro" id="IPR050116">
    <property type="entry name" value="DNA_polymerase-Y"/>
</dbReference>
<sequence length="422" mass="45850">MCLDCGGVSEPVSPLCPICGSARQVSHPELDRLSIAHVDCDAFFAAIEKRDDPSLVDKPVLVGGGHRGVVSTCCYIARSYGIHSAMPMFKAKALCPQAVIVPPRGAAYREAAAQIRDLMAPLTPLIQPVSIDEAYLDLGGTERLHGAIPAQLLAKLAKDVETQIGITLSIGLSVNKLLAKIASDFDKPRGFTLIGGTEAANFLAPYPPGLLPGIGTRFSEKLMRDGFRTLGDLQHCSTRELVDRYGEHGLTLRARACGEDPRPVTVDRETKSVSGETTFRADIGDAAALEDHLYAMARKVSSRAKEKGLAGRVVTLKLKTARFRTFTRRQTLPHASNLTRVIFDCARAMLTAELQKGRTPVTYRLIGAGISDLVPAEVMHDGYLFAEDLEKTGRREDAIDKLNARFGEDSIGTMRDRRIARK</sequence>
<dbReference type="GO" id="GO:0000287">
    <property type="term" value="F:magnesium ion binding"/>
    <property type="evidence" value="ECO:0007669"/>
    <property type="project" value="UniProtKB-UniRule"/>
</dbReference>
<feature type="site" description="Substrate discrimination" evidence="17">
    <location>
        <position position="44"/>
    </location>
</feature>
<dbReference type="Proteomes" id="UP000001302">
    <property type="component" value="Chromosome"/>
</dbReference>
<dbReference type="GO" id="GO:0009432">
    <property type="term" value="P:SOS response"/>
    <property type="evidence" value="ECO:0007669"/>
    <property type="project" value="TreeGrafter"/>
</dbReference>
<feature type="domain" description="UmuC" evidence="18">
    <location>
        <begin position="35"/>
        <end position="215"/>
    </location>
</feature>
<evidence type="ECO:0000313" key="19">
    <source>
        <dbReference type="EMBL" id="ADM08558.1"/>
    </source>
</evidence>
<dbReference type="EMBL" id="CP002156">
    <property type="protein sequence ID" value="ADM08558.1"/>
    <property type="molecule type" value="Genomic_DNA"/>
</dbReference>
<keyword evidence="20" id="KW-1185">Reference proteome</keyword>
<evidence type="ECO:0000256" key="4">
    <source>
        <dbReference type="ARBA" id="ARBA00022457"/>
    </source>
</evidence>
<dbReference type="InterPro" id="IPR017961">
    <property type="entry name" value="DNA_pol_Y-fam_little_finger"/>
</dbReference>
<comment type="catalytic activity">
    <reaction evidence="16 17">
        <text>DNA(n) + a 2'-deoxyribonucleoside 5'-triphosphate = DNA(n+1) + diphosphate</text>
        <dbReference type="Rhea" id="RHEA:22508"/>
        <dbReference type="Rhea" id="RHEA-COMP:17339"/>
        <dbReference type="Rhea" id="RHEA-COMP:17340"/>
        <dbReference type="ChEBI" id="CHEBI:33019"/>
        <dbReference type="ChEBI" id="CHEBI:61560"/>
        <dbReference type="ChEBI" id="CHEBI:173112"/>
        <dbReference type="EC" id="2.7.7.7"/>
    </reaction>
</comment>
<dbReference type="HAMAP" id="MF_01113">
    <property type="entry name" value="DNApol_IV"/>
    <property type="match status" value="1"/>
</dbReference>
<dbReference type="GO" id="GO:0003887">
    <property type="term" value="F:DNA-directed DNA polymerase activity"/>
    <property type="evidence" value="ECO:0007669"/>
    <property type="project" value="UniProtKB-UniRule"/>
</dbReference>
<dbReference type="EC" id="2.7.7.7" evidence="17"/>
<proteinExistence type="inferred from homology"/>
<keyword evidence="11 17" id="KW-0460">Magnesium</keyword>
<evidence type="ECO:0000313" key="20">
    <source>
        <dbReference type="Proteomes" id="UP000001302"/>
    </source>
</evidence>
<reference evidence="20" key="1">
    <citation type="submission" date="2010-08" db="EMBL/GenBank/DDBJ databases">
        <title>Genome sequence of Parvularcula bermudensis HTCC2503.</title>
        <authorList>
            <person name="Kang D.-M."/>
            <person name="Oh H.-M."/>
            <person name="Cho J.-C."/>
        </authorList>
    </citation>
    <scope>NUCLEOTIDE SEQUENCE [LARGE SCALE GENOMIC DNA]</scope>
    <source>
        <strain evidence="20">ATCC BAA-594 / HTCC2503 / KCTC 12087</strain>
    </source>
</reference>
<keyword evidence="14 17" id="KW-0234">DNA repair</keyword>
<keyword evidence="4 17" id="KW-0515">Mutator protein</keyword>
<feature type="active site" evidence="17">
    <location>
        <position position="133"/>
    </location>
</feature>
<reference evidence="19 20" key="2">
    <citation type="journal article" date="2011" name="J. Bacteriol.">
        <title>Complete genome sequence of strain HTCC2503T of Parvularcula bermudensis, the type species of the order "Parvularculales" in the class Alphaproteobacteria.</title>
        <authorList>
            <person name="Oh H.M."/>
            <person name="Kang I."/>
            <person name="Vergin K.L."/>
            <person name="Kang D."/>
            <person name="Rhee K.H."/>
            <person name="Giovannoni S.J."/>
            <person name="Cho J.C."/>
        </authorList>
    </citation>
    <scope>NUCLEOTIDE SEQUENCE [LARGE SCALE GENOMIC DNA]</scope>
    <source>
        <strain evidence="20">ATCC BAA-594 / HTCC2503 / KCTC 12087</strain>
    </source>
</reference>
<dbReference type="STRING" id="314260.PB2503_02402"/>
<dbReference type="GO" id="GO:0005829">
    <property type="term" value="C:cytosol"/>
    <property type="evidence" value="ECO:0007669"/>
    <property type="project" value="TreeGrafter"/>
</dbReference>
<evidence type="ECO:0000256" key="14">
    <source>
        <dbReference type="ARBA" id="ARBA00023204"/>
    </source>
</evidence>
<feature type="binding site" evidence="17">
    <location>
        <position position="39"/>
    </location>
    <ligand>
        <name>Mg(2+)</name>
        <dbReference type="ChEBI" id="CHEBI:18420"/>
    </ligand>
</feature>
<accession>E0TCC5</accession>
<gene>
    <name evidence="17" type="primary">dinB</name>
    <name evidence="19" type="ordered locus">PB2503_02402</name>
</gene>
<dbReference type="GO" id="GO:0006261">
    <property type="term" value="P:DNA-templated DNA replication"/>
    <property type="evidence" value="ECO:0007669"/>
    <property type="project" value="UniProtKB-UniRule"/>
</dbReference>
<evidence type="ECO:0000256" key="12">
    <source>
        <dbReference type="ARBA" id="ARBA00022932"/>
    </source>
</evidence>
<dbReference type="GO" id="GO:0003684">
    <property type="term" value="F:damaged DNA binding"/>
    <property type="evidence" value="ECO:0007669"/>
    <property type="project" value="InterPro"/>
</dbReference>
<dbReference type="NCBIfam" id="NF002677">
    <property type="entry name" value="PRK02406.1"/>
    <property type="match status" value="1"/>
</dbReference>
<evidence type="ECO:0000259" key="18">
    <source>
        <dbReference type="PROSITE" id="PS50173"/>
    </source>
</evidence>
<keyword evidence="6 17" id="KW-0808">Transferase</keyword>
<comment type="function">
    <text evidence="15 17">Poorly processive, error-prone DNA polymerase involved in untargeted mutagenesis. Copies undamaged DNA at stalled replication forks, which arise in vivo from mismatched or misaligned primer ends. These misaligned primers can be extended by PolIV. Exhibits no 3'-5' exonuclease (proofreading) activity. May be involved in translesional synthesis, in conjunction with the beta clamp from PolIII.</text>
</comment>
<evidence type="ECO:0000256" key="3">
    <source>
        <dbReference type="ARBA" id="ARBA00011245"/>
    </source>
</evidence>
<dbReference type="PROSITE" id="PS50173">
    <property type="entry name" value="UMUC"/>
    <property type="match status" value="1"/>
</dbReference>
<keyword evidence="12 17" id="KW-0239">DNA-directed DNA polymerase</keyword>
<evidence type="ECO:0000256" key="9">
    <source>
        <dbReference type="ARBA" id="ARBA00022723"/>
    </source>
</evidence>
<dbReference type="Gene3D" id="3.40.1170.60">
    <property type="match status" value="1"/>
</dbReference>
<dbReference type="InterPro" id="IPR043128">
    <property type="entry name" value="Rev_trsase/Diguanyl_cyclase"/>
</dbReference>
<keyword evidence="8 17" id="KW-0235">DNA replication</keyword>
<evidence type="ECO:0000256" key="6">
    <source>
        <dbReference type="ARBA" id="ARBA00022679"/>
    </source>
</evidence>
<dbReference type="CDD" id="cd03586">
    <property type="entry name" value="PolY_Pol_IV_kappa"/>
    <property type="match status" value="1"/>
</dbReference>
<dbReference type="GO" id="GO:0042276">
    <property type="term" value="P:error-prone translesion synthesis"/>
    <property type="evidence" value="ECO:0007669"/>
    <property type="project" value="TreeGrafter"/>
</dbReference>
<evidence type="ECO:0000256" key="13">
    <source>
        <dbReference type="ARBA" id="ARBA00023125"/>
    </source>
</evidence>
<dbReference type="InterPro" id="IPR043502">
    <property type="entry name" value="DNA/RNA_pol_sf"/>
</dbReference>
<keyword evidence="10 17" id="KW-0227">DNA damage</keyword>
<dbReference type="PANTHER" id="PTHR11076:SF33">
    <property type="entry name" value="DNA POLYMERASE KAPPA"/>
    <property type="match status" value="1"/>
</dbReference>
<evidence type="ECO:0000256" key="17">
    <source>
        <dbReference type="HAMAP-Rule" id="MF_01113"/>
    </source>
</evidence>
<feature type="binding site" evidence="17">
    <location>
        <position position="132"/>
    </location>
    <ligand>
        <name>Mg(2+)</name>
        <dbReference type="ChEBI" id="CHEBI:18420"/>
    </ligand>
</feature>
<dbReference type="Gene3D" id="3.30.1490.100">
    <property type="entry name" value="DNA polymerase, Y-family, little finger domain"/>
    <property type="match status" value="1"/>
</dbReference>
<comment type="similarity">
    <text evidence="2 17">Belongs to the DNA polymerase type-Y family.</text>
</comment>
<name>E0TCC5_PARBH</name>
<comment type="subunit">
    <text evidence="3 17">Monomer.</text>
</comment>
<dbReference type="NCBIfam" id="NF002751">
    <property type="entry name" value="PRK02794.1"/>
    <property type="match status" value="1"/>
</dbReference>
<evidence type="ECO:0000256" key="1">
    <source>
        <dbReference type="ARBA" id="ARBA00004496"/>
    </source>
</evidence>
<dbReference type="FunFam" id="3.30.1490.100:FF:000004">
    <property type="entry name" value="DNA polymerase IV"/>
    <property type="match status" value="1"/>
</dbReference>
<dbReference type="HOGENOM" id="CLU_012348_1_0_5"/>
<dbReference type="Gene3D" id="1.10.150.20">
    <property type="entry name" value="5' to 3' exonuclease, C-terminal subdomain"/>
    <property type="match status" value="1"/>
</dbReference>
<keyword evidence="9 17" id="KW-0479">Metal-binding</keyword>
<dbReference type="Gene3D" id="3.30.70.270">
    <property type="match status" value="1"/>
</dbReference>